<evidence type="ECO:0000259" key="8">
    <source>
        <dbReference type="PROSITE" id="PS50850"/>
    </source>
</evidence>
<feature type="transmembrane region" description="Helical" evidence="7">
    <location>
        <begin position="341"/>
        <end position="361"/>
    </location>
</feature>
<dbReference type="Gene3D" id="1.20.1250.20">
    <property type="entry name" value="MFS general substrate transporter like domains"/>
    <property type="match status" value="2"/>
</dbReference>
<comment type="caution">
    <text evidence="9">The sequence shown here is derived from an EMBL/GenBank/DDBJ whole genome shotgun (WGS) entry which is preliminary data.</text>
</comment>
<evidence type="ECO:0000256" key="4">
    <source>
        <dbReference type="ARBA" id="ARBA00022989"/>
    </source>
</evidence>
<feature type="transmembrane region" description="Helical" evidence="7">
    <location>
        <begin position="94"/>
        <end position="114"/>
    </location>
</feature>
<dbReference type="PANTHER" id="PTHR23505">
    <property type="entry name" value="SPINSTER"/>
    <property type="match status" value="1"/>
</dbReference>
<dbReference type="InterPro" id="IPR020846">
    <property type="entry name" value="MFS_dom"/>
</dbReference>
<feature type="transmembrane region" description="Helical" evidence="7">
    <location>
        <begin position="121"/>
        <end position="140"/>
    </location>
</feature>
<feature type="transmembrane region" description="Helical" evidence="7">
    <location>
        <begin position="146"/>
        <end position="170"/>
    </location>
</feature>
<accession>A0A8X6LAQ1</accession>
<feature type="transmembrane region" description="Helical" evidence="7">
    <location>
        <begin position="367"/>
        <end position="396"/>
    </location>
</feature>
<comment type="similarity">
    <text evidence="6">Belongs to the major facilitator superfamily. Spinster (TC 2.A.1.49) family.</text>
</comment>
<keyword evidence="4 7" id="KW-1133">Transmembrane helix</keyword>
<dbReference type="GO" id="GO:0022857">
    <property type="term" value="F:transmembrane transporter activity"/>
    <property type="evidence" value="ECO:0007669"/>
    <property type="project" value="InterPro"/>
</dbReference>
<dbReference type="InterPro" id="IPR011701">
    <property type="entry name" value="MFS"/>
</dbReference>
<comment type="subcellular location">
    <subcellularLocation>
        <location evidence="1">Membrane</location>
        <topology evidence="1">Multi-pass membrane protein</topology>
    </subcellularLocation>
</comment>
<dbReference type="PANTHER" id="PTHR23505:SF79">
    <property type="entry name" value="PROTEIN SPINSTER"/>
    <property type="match status" value="1"/>
</dbReference>
<sequence length="524" mass="57992">MPSHINPVYKNEDEFAFGDRAIKNDPFNSLMYQKENMTIRSPKGPTTYRSRQKYITVAILCFINLINYVDRFTIAGILKSVQNYYSLQNAEAGLLQTSFICSYMIMAPVFGYLGDRYSRKLIVGCGVAFWSLTTLLGSFIPSHLFGIFIFLRALVGTGEASYSTIAPTIIGDLFSKDQRSKMLAIFYFAIPVGSGLGYIIGDQVVTHTGEWQWALRITPVLGFISVLVTFIYVKDPPRGEADGGVTFENSTITADLLYLCKTKSFVYSTLGFTSVTFATGALGWFGPKYMELALSKFSKEPVSTNAALIFGIITCIAGIIGVIIGSAASQHFRRMNARADPLICAYGVLISVPLIFFGVVAAEYTLISSWILIFLGEVCLCVNWTIVADMLLYVIVPTRRSLAEAVQILVSHALGDAASPYIIGVVSDSILIHSHSSYHEFLSLQYALYIPTGVLVIGAFFFFLTAIHIEKDKARCSFATHVAMLLLFKANRFLIQGLYPPLHIFTEDSMQFPADDMSDSRHLL</sequence>
<feature type="transmembrane region" description="Helical" evidence="7">
    <location>
        <begin position="182"/>
        <end position="201"/>
    </location>
</feature>
<keyword evidence="5 7" id="KW-0472">Membrane</keyword>
<organism evidence="9 10">
    <name type="scientific">Trichonephila clavata</name>
    <name type="common">Joro spider</name>
    <name type="synonym">Nephila clavata</name>
    <dbReference type="NCBI Taxonomy" id="2740835"/>
    <lineage>
        <taxon>Eukaryota</taxon>
        <taxon>Metazoa</taxon>
        <taxon>Ecdysozoa</taxon>
        <taxon>Arthropoda</taxon>
        <taxon>Chelicerata</taxon>
        <taxon>Arachnida</taxon>
        <taxon>Araneae</taxon>
        <taxon>Araneomorphae</taxon>
        <taxon>Entelegynae</taxon>
        <taxon>Araneoidea</taxon>
        <taxon>Nephilidae</taxon>
        <taxon>Trichonephila</taxon>
    </lineage>
</organism>
<feature type="domain" description="Major facilitator superfamily (MFS) profile" evidence="8">
    <location>
        <begin position="56"/>
        <end position="470"/>
    </location>
</feature>
<dbReference type="PROSITE" id="PS50850">
    <property type="entry name" value="MFS"/>
    <property type="match status" value="1"/>
</dbReference>
<name>A0A8X6LAQ1_TRICU</name>
<dbReference type="GO" id="GO:0016020">
    <property type="term" value="C:membrane"/>
    <property type="evidence" value="ECO:0007669"/>
    <property type="project" value="UniProtKB-SubCell"/>
</dbReference>
<feature type="transmembrane region" description="Helical" evidence="7">
    <location>
        <begin position="408"/>
        <end position="426"/>
    </location>
</feature>
<dbReference type="InterPro" id="IPR044770">
    <property type="entry name" value="MFS_spinster-like"/>
</dbReference>
<keyword evidence="3 7" id="KW-0812">Transmembrane</keyword>
<keyword evidence="2" id="KW-0813">Transport</keyword>
<dbReference type="Pfam" id="PF07690">
    <property type="entry name" value="MFS_1"/>
    <property type="match status" value="1"/>
</dbReference>
<evidence type="ECO:0000256" key="1">
    <source>
        <dbReference type="ARBA" id="ARBA00004141"/>
    </source>
</evidence>
<dbReference type="AlphaFoldDB" id="A0A8X6LAQ1"/>
<feature type="transmembrane region" description="Helical" evidence="7">
    <location>
        <begin position="446"/>
        <end position="467"/>
    </location>
</feature>
<dbReference type="OrthoDB" id="6770063at2759"/>
<protein>
    <submittedName>
        <fullName evidence="9">Protein spinster homolog 1</fullName>
    </submittedName>
</protein>
<dbReference type="SUPFAM" id="SSF103473">
    <property type="entry name" value="MFS general substrate transporter"/>
    <property type="match status" value="1"/>
</dbReference>
<feature type="transmembrane region" description="Helical" evidence="7">
    <location>
        <begin position="213"/>
        <end position="233"/>
    </location>
</feature>
<dbReference type="Proteomes" id="UP000887116">
    <property type="component" value="Unassembled WGS sequence"/>
</dbReference>
<evidence type="ECO:0000256" key="6">
    <source>
        <dbReference type="ARBA" id="ARBA00024338"/>
    </source>
</evidence>
<evidence type="ECO:0000256" key="2">
    <source>
        <dbReference type="ARBA" id="ARBA00022448"/>
    </source>
</evidence>
<dbReference type="InterPro" id="IPR036259">
    <property type="entry name" value="MFS_trans_sf"/>
</dbReference>
<keyword evidence="10" id="KW-1185">Reference proteome</keyword>
<dbReference type="CDD" id="cd17328">
    <property type="entry name" value="MFS_spinster_like"/>
    <property type="match status" value="1"/>
</dbReference>
<dbReference type="EMBL" id="BMAO01025078">
    <property type="protein sequence ID" value="GFR00099.1"/>
    <property type="molecule type" value="Genomic_DNA"/>
</dbReference>
<gene>
    <name evidence="9" type="primary">spns1</name>
    <name evidence="9" type="ORF">TNCT_253023</name>
</gene>
<evidence type="ECO:0000256" key="5">
    <source>
        <dbReference type="ARBA" id="ARBA00023136"/>
    </source>
</evidence>
<evidence type="ECO:0000313" key="9">
    <source>
        <dbReference type="EMBL" id="GFR00099.1"/>
    </source>
</evidence>
<feature type="transmembrane region" description="Helical" evidence="7">
    <location>
        <begin position="306"/>
        <end position="329"/>
    </location>
</feature>
<feature type="transmembrane region" description="Helical" evidence="7">
    <location>
        <begin position="54"/>
        <end position="74"/>
    </location>
</feature>
<evidence type="ECO:0000313" key="10">
    <source>
        <dbReference type="Proteomes" id="UP000887116"/>
    </source>
</evidence>
<evidence type="ECO:0000256" key="7">
    <source>
        <dbReference type="SAM" id="Phobius"/>
    </source>
</evidence>
<reference evidence="9" key="1">
    <citation type="submission" date="2020-07" db="EMBL/GenBank/DDBJ databases">
        <title>Multicomponent nature underlies the extraordinary mechanical properties of spider dragline silk.</title>
        <authorList>
            <person name="Kono N."/>
            <person name="Nakamura H."/>
            <person name="Mori M."/>
            <person name="Yoshida Y."/>
            <person name="Ohtoshi R."/>
            <person name="Malay A.D."/>
            <person name="Moran D.A.P."/>
            <person name="Tomita M."/>
            <person name="Numata K."/>
            <person name="Arakawa K."/>
        </authorList>
    </citation>
    <scope>NUCLEOTIDE SEQUENCE</scope>
</reference>
<evidence type="ECO:0000256" key="3">
    <source>
        <dbReference type="ARBA" id="ARBA00022692"/>
    </source>
</evidence>
<proteinExistence type="inferred from homology"/>
<feature type="transmembrane region" description="Helical" evidence="7">
    <location>
        <begin position="265"/>
        <end position="286"/>
    </location>
</feature>